<dbReference type="Pfam" id="PF01467">
    <property type="entry name" value="CTP_transf_like"/>
    <property type="match status" value="1"/>
</dbReference>
<dbReference type="PANTHER" id="PTHR12039:SF0">
    <property type="entry name" value="NICOTINAMIDE-NUCLEOTIDE ADENYLYLTRANSFERASE"/>
    <property type="match status" value="1"/>
</dbReference>
<dbReference type="GO" id="GO:0009435">
    <property type="term" value="P:NAD+ biosynthetic process"/>
    <property type="evidence" value="ECO:0007669"/>
    <property type="project" value="TreeGrafter"/>
</dbReference>
<keyword evidence="3" id="KW-1185">Reference proteome</keyword>
<name>X6M7J4_RETFI</name>
<accession>X6M7J4</accession>
<dbReference type="PANTHER" id="PTHR12039">
    <property type="entry name" value="NICOTINAMIDE MONONUCLEOTIDE ADENYLYLTRANSFERASE"/>
    <property type="match status" value="1"/>
</dbReference>
<organism evidence="2 3">
    <name type="scientific">Reticulomyxa filosa</name>
    <dbReference type="NCBI Taxonomy" id="46433"/>
    <lineage>
        <taxon>Eukaryota</taxon>
        <taxon>Sar</taxon>
        <taxon>Rhizaria</taxon>
        <taxon>Retaria</taxon>
        <taxon>Foraminifera</taxon>
        <taxon>Monothalamids</taxon>
        <taxon>Reticulomyxidae</taxon>
        <taxon>Reticulomyxa</taxon>
    </lineage>
</organism>
<dbReference type="Proteomes" id="UP000023152">
    <property type="component" value="Unassembled WGS sequence"/>
</dbReference>
<dbReference type="InterPro" id="IPR014729">
    <property type="entry name" value="Rossmann-like_a/b/a_fold"/>
</dbReference>
<protein>
    <recommendedName>
        <fullName evidence="1">Cytidyltransferase-like domain-containing protein</fullName>
    </recommendedName>
</protein>
<proteinExistence type="predicted"/>
<dbReference type="InterPro" id="IPR051182">
    <property type="entry name" value="Euk_NMN_adenylyltrnsfrase"/>
</dbReference>
<dbReference type="InterPro" id="IPR004821">
    <property type="entry name" value="Cyt_trans-like"/>
</dbReference>
<dbReference type="GO" id="GO:0000309">
    <property type="term" value="F:nicotinamide-nucleotide adenylyltransferase activity"/>
    <property type="evidence" value="ECO:0007669"/>
    <property type="project" value="TreeGrafter"/>
</dbReference>
<evidence type="ECO:0000259" key="1">
    <source>
        <dbReference type="Pfam" id="PF01467"/>
    </source>
</evidence>
<comment type="caution">
    <text evidence="2">The sequence shown here is derived from an EMBL/GenBank/DDBJ whole genome shotgun (WGS) entry which is preliminary data.</text>
</comment>
<reference evidence="2 3" key="1">
    <citation type="journal article" date="2013" name="Curr. Biol.">
        <title>The Genome of the Foraminiferan Reticulomyxa filosa.</title>
        <authorList>
            <person name="Glockner G."/>
            <person name="Hulsmann N."/>
            <person name="Schleicher M."/>
            <person name="Noegel A.A."/>
            <person name="Eichinger L."/>
            <person name="Gallinger C."/>
            <person name="Pawlowski J."/>
            <person name="Sierra R."/>
            <person name="Euteneuer U."/>
            <person name="Pillet L."/>
            <person name="Moustafa A."/>
            <person name="Platzer M."/>
            <person name="Groth M."/>
            <person name="Szafranski K."/>
            <person name="Schliwa M."/>
        </authorList>
    </citation>
    <scope>NUCLEOTIDE SEQUENCE [LARGE SCALE GENOMIC DNA]</scope>
</reference>
<gene>
    <name evidence="2" type="ORF">RFI_27966</name>
</gene>
<evidence type="ECO:0000313" key="2">
    <source>
        <dbReference type="EMBL" id="ETO09412.1"/>
    </source>
</evidence>
<feature type="domain" description="Cytidyltransferase-like" evidence="1">
    <location>
        <begin position="14"/>
        <end position="239"/>
    </location>
</feature>
<evidence type="ECO:0000313" key="3">
    <source>
        <dbReference type="Proteomes" id="UP000023152"/>
    </source>
</evidence>
<dbReference type="Gene3D" id="3.40.50.620">
    <property type="entry name" value="HUPs"/>
    <property type="match status" value="1"/>
</dbReference>
<sequence length="352" mass="40875">MTTSKTSAQQAVLLLGGSFNPPHFGHVETLTASRNFLEKEHNFKIVGAYCVLTTDAYVQNKLKKEALQFSHRYQLCEATINDYFKTEVQAKETNESKESEKVWIFSSHAPCGSAAHYHNRVFEVTNVLGNILLKKRKRSKQTFTEIFWSNQQHKNITRIVVMGADKVLNKNGTPKWKQYMESASKGNRDYLTLCIGRKGFSDTVLDKYNQDVKQGVVSNKVFIYTDLNVRDVSSTQIREVLWTYFQSKKQAPDIADEKKSTENGSLPITQEYVQATLVPLMGLTALNYWMKSHKEMWHYLNFFIRISLKSMKKVITQKKKKNLIKKEKMFVFRSNVYLIDRNNTIKEREKHL</sequence>
<dbReference type="SUPFAM" id="SSF52374">
    <property type="entry name" value="Nucleotidylyl transferase"/>
    <property type="match status" value="1"/>
</dbReference>
<dbReference type="EMBL" id="ASPP01024081">
    <property type="protein sequence ID" value="ETO09412.1"/>
    <property type="molecule type" value="Genomic_DNA"/>
</dbReference>
<dbReference type="OrthoDB" id="422187at2759"/>
<dbReference type="GO" id="GO:0004515">
    <property type="term" value="F:nicotinate-nucleotide adenylyltransferase activity"/>
    <property type="evidence" value="ECO:0007669"/>
    <property type="project" value="TreeGrafter"/>
</dbReference>
<dbReference type="AlphaFoldDB" id="X6M7J4"/>